<dbReference type="EC" id="2.4.1.-" evidence="11"/>
<evidence type="ECO:0000256" key="11">
    <source>
        <dbReference type="RuleBase" id="RU363063"/>
    </source>
</evidence>
<keyword evidence="13" id="KW-1185">Reference proteome</keyword>
<evidence type="ECO:0000256" key="8">
    <source>
        <dbReference type="ARBA" id="ARBA00023034"/>
    </source>
</evidence>
<proteinExistence type="inferred from homology"/>
<evidence type="ECO:0000256" key="10">
    <source>
        <dbReference type="ARBA" id="ARBA00023180"/>
    </source>
</evidence>
<evidence type="ECO:0000256" key="6">
    <source>
        <dbReference type="ARBA" id="ARBA00022968"/>
    </source>
</evidence>
<evidence type="ECO:0000256" key="7">
    <source>
        <dbReference type="ARBA" id="ARBA00022989"/>
    </source>
</evidence>
<dbReference type="AlphaFoldDB" id="A0AA88Y1Y7"/>
<dbReference type="GO" id="GO:0006493">
    <property type="term" value="P:protein O-linked glycosylation"/>
    <property type="evidence" value="ECO:0007669"/>
    <property type="project" value="TreeGrafter"/>
</dbReference>
<evidence type="ECO:0000313" key="12">
    <source>
        <dbReference type="EMBL" id="KAK3096139.1"/>
    </source>
</evidence>
<dbReference type="GO" id="GO:0016758">
    <property type="term" value="F:hexosyltransferase activity"/>
    <property type="evidence" value="ECO:0007669"/>
    <property type="project" value="InterPro"/>
</dbReference>
<dbReference type="EMBL" id="VSWD01000008">
    <property type="protein sequence ID" value="KAK3096139.1"/>
    <property type="molecule type" value="Genomic_DNA"/>
</dbReference>
<keyword evidence="3 11" id="KW-0328">Glycosyltransferase</keyword>
<evidence type="ECO:0000313" key="13">
    <source>
        <dbReference type="Proteomes" id="UP001186944"/>
    </source>
</evidence>
<dbReference type="Proteomes" id="UP001186944">
    <property type="component" value="Unassembled WGS sequence"/>
</dbReference>
<accession>A0AA88Y1Y7</accession>
<gene>
    <name evidence="12" type="ORF">FSP39_023656</name>
</gene>
<evidence type="ECO:0000256" key="9">
    <source>
        <dbReference type="ARBA" id="ARBA00023136"/>
    </source>
</evidence>
<protein>
    <recommendedName>
        <fullName evidence="11">Hexosyltransferase</fullName>
        <ecNumber evidence="11">2.4.1.-</ecNumber>
    </recommendedName>
</protein>
<keyword evidence="6" id="KW-0735">Signal-anchor</keyword>
<dbReference type="PANTHER" id="PTHR11214">
    <property type="entry name" value="BETA-1,3-N-ACETYLGLUCOSAMINYLTRANSFERASE"/>
    <property type="match status" value="1"/>
</dbReference>
<keyword evidence="8 11" id="KW-0333">Golgi apparatus</keyword>
<evidence type="ECO:0000256" key="4">
    <source>
        <dbReference type="ARBA" id="ARBA00022679"/>
    </source>
</evidence>
<evidence type="ECO:0000256" key="1">
    <source>
        <dbReference type="ARBA" id="ARBA00004323"/>
    </source>
</evidence>
<reference evidence="12" key="1">
    <citation type="submission" date="2019-08" db="EMBL/GenBank/DDBJ databases">
        <title>The improved chromosome-level genome for the pearl oyster Pinctada fucata martensii using PacBio sequencing and Hi-C.</title>
        <authorList>
            <person name="Zheng Z."/>
        </authorList>
    </citation>
    <scope>NUCLEOTIDE SEQUENCE</scope>
    <source>
        <strain evidence="12">ZZ-2019</strain>
        <tissue evidence="12">Adductor muscle</tissue>
    </source>
</reference>
<keyword evidence="9" id="KW-0472">Membrane</keyword>
<evidence type="ECO:0000256" key="3">
    <source>
        <dbReference type="ARBA" id="ARBA00022676"/>
    </source>
</evidence>
<keyword evidence="10" id="KW-0325">Glycoprotein</keyword>
<dbReference type="Gene3D" id="3.90.550.50">
    <property type="match status" value="1"/>
</dbReference>
<keyword evidence="5" id="KW-0812">Transmembrane</keyword>
<comment type="similarity">
    <text evidence="2 11">Belongs to the glycosyltransferase 31 family.</text>
</comment>
<dbReference type="SUPFAM" id="SSF53448">
    <property type="entry name" value="Nucleotide-diphospho-sugar transferases"/>
    <property type="match status" value="1"/>
</dbReference>
<sequence>MIIKSSWAKGFFVVLLILLLFLTIISYTLVANSSKIYTKIVGKDVMLSVGKEMFNVLFIQNSTEILKDDTTGFIVERLEPIKPLNTSKELSNTLNTSKEREITLFETQKSKVADDTSLVSDGNPIKMGDNRQNDTKTDVKPKTVVANMISTAISYKNSTTLSQRNDSGHEGCRSCFKNNFALIINEESFCRRLKNLTVLILISTGPDGAQGRTAVRETWGTLCNVENSIACLFVLGKRDDVNLHKSIKEESEKYNDIIQFDFKDSYSNLTYKTMSALRWATEFCPEAQYVMKTDTDVYVNTEILSKMLSHGAPRTNFLGGNCWTESNPQRSRNSKWYVSFKSYSRQKFPPMCSGTGYILSKDTVVKLLQKSRNIPFFHLEDVYVALCMQKLNIKPMYVRGFYHMKTPFESCKYRNEVITSHGIDPFSLRRHWDDSRKCPLQNQDPEKLFVPLPLHLP</sequence>
<dbReference type="InterPro" id="IPR029044">
    <property type="entry name" value="Nucleotide-diphossugar_trans"/>
</dbReference>
<dbReference type="InterPro" id="IPR002659">
    <property type="entry name" value="Glyco_trans_31"/>
</dbReference>
<dbReference type="Pfam" id="PF01762">
    <property type="entry name" value="Galactosyl_T"/>
    <property type="match status" value="1"/>
</dbReference>
<keyword evidence="7" id="KW-1133">Transmembrane helix</keyword>
<dbReference type="PANTHER" id="PTHR11214:SF314">
    <property type="entry name" value="HEXOSYLTRANSFERASE"/>
    <property type="match status" value="1"/>
</dbReference>
<name>A0AA88Y1Y7_PINIB</name>
<evidence type="ECO:0000256" key="2">
    <source>
        <dbReference type="ARBA" id="ARBA00008661"/>
    </source>
</evidence>
<evidence type="ECO:0000256" key="5">
    <source>
        <dbReference type="ARBA" id="ARBA00022692"/>
    </source>
</evidence>
<comment type="caution">
    <text evidence="12">The sequence shown here is derived from an EMBL/GenBank/DDBJ whole genome shotgun (WGS) entry which is preliminary data.</text>
</comment>
<keyword evidence="4" id="KW-0808">Transferase</keyword>
<dbReference type="FunFam" id="3.90.550.50:FF:000001">
    <property type="entry name" value="Hexosyltransferase"/>
    <property type="match status" value="1"/>
</dbReference>
<organism evidence="12 13">
    <name type="scientific">Pinctada imbricata</name>
    <name type="common">Atlantic pearl-oyster</name>
    <name type="synonym">Pinctada martensii</name>
    <dbReference type="NCBI Taxonomy" id="66713"/>
    <lineage>
        <taxon>Eukaryota</taxon>
        <taxon>Metazoa</taxon>
        <taxon>Spiralia</taxon>
        <taxon>Lophotrochozoa</taxon>
        <taxon>Mollusca</taxon>
        <taxon>Bivalvia</taxon>
        <taxon>Autobranchia</taxon>
        <taxon>Pteriomorphia</taxon>
        <taxon>Pterioida</taxon>
        <taxon>Pterioidea</taxon>
        <taxon>Pteriidae</taxon>
        <taxon>Pinctada</taxon>
    </lineage>
</organism>
<dbReference type="GO" id="GO:0000139">
    <property type="term" value="C:Golgi membrane"/>
    <property type="evidence" value="ECO:0007669"/>
    <property type="project" value="UniProtKB-SubCell"/>
</dbReference>
<comment type="subcellular location">
    <subcellularLocation>
        <location evidence="1 11">Golgi apparatus membrane</location>
        <topology evidence="1 11">Single-pass type II membrane protein</topology>
    </subcellularLocation>
</comment>